<dbReference type="Gene3D" id="3.40.50.1240">
    <property type="entry name" value="Phosphoglycerate mutase-like"/>
    <property type="match status" value="1"/>
</dbReference>
<evidence type="ECO:0000313" key="4">
    <source>
        <dbReference type="Proteomes" id="UP000319801"/>
    </source>
</evidence>
<dbReference type="OrthoDB" id="354304at2759"/>
<reference evidence="3 4" key="1">
    <citation type="journal article" date="2019" name="Genome Biol. Evol.">
        <title>Whole-Genome Sequencing of the Giant Devil Catfish, Bagarius yarrelli.</title>
        <authorList>
            <person name="Jiang W."/>
            <person name="Lv Y."/>
            <person name="Cheng L."/>
            <person name="Yang K."/>
            <person name="Chao B."/>
            <person name="Wang X."/>
            <person name="Li Y."/>
            <person name="Pan X."/>
            <person name="You X."/>
            <person name="Zhang Y."/>
            <person name="Yang J."/>
            <person name="Li J."/>
            <person name="Zhang X."/>
            <person name="Liu S."/>
            <person name="Sun C."/>
            <person name="Yang J."/>
            <person name="Shi Q."/>
        </authorList>
    </citation>
    <scope>NUCLEOTIDE SEQUENCE [LARGE SCALE GENOMIC DNA]</scope>
    <source>
        <strain evidence="3">JWS20170419001</strain>
        <tissue evidence="3">Muscle</tissue>
    </source>
</reference>
<name>A0A556V2N7_BAGYA</name>
<dbReference type="GO" id="GO:0005829">
    <property type="term" value="C:cytosol"/>
    <property type="evidence" value="ECO:0007669"/>
    <property type="project" value="TreeGrafter"/>
</dbReference>
<dbReference type="GO" id="GO:0043456">
    <property type="term" value="P:regulation of pentose-phosphate shunt"/>
    <property type="evidence" value="ECO:0007669"/>
    <property type="project" value="TreeGrafter"/>
</dbReference>
<evidence type="ECO:0000256" key="2">
    <source>
        <dbReference type="PIRSR" id="PIRSR613078-2"/>
    </source>
</evidence>
<dbReference type="SMART" id="SM00855">
    <property type="entry name" value="PGAM"/>
    <property type="match status" value="1"/>
</dbReference>
<comment type="caution">
    <text evidence="3">The sequence shown here is derived from an EMBL/GenBank/DDBJ whole genome shotgun (WGS) entry which is preliminary data.</text>
</comment>
<evidence type="ECO:0000313" key="3">
    <source>
        <dbReference type="EMBL" id="TSS60388.1"/>
    </source>
</evidence>
<dbReference type="GO" id="GO:0004331">
    <property type="term" value="F:fructose-2,6-bisphosphate 2-phosphatase activity"/>
    <property type="evidence" value="ECO:0007669"/>
    <property type="project" value="TreeGrafter"/>
</dbReference>
<dbReference type="PANTHER" id="PTHR46517">
    <property type="entry name" value="FRUCTOSE-2,6-BISPHOSPHATASE TIGAR"/>
    <property type="match status" value="1"/>
</dbReference>
<dbReference type="InterPro" id="IPR029033">
    <property type="entry name" value="His_PPase_superfam"/>
</dbReference>
<proteinExistence type="predicted"/>
<dbReference type="InterPro" id="IPR013078">
    <property type="entry name" value="His_Pase_superF_clade-1"/>
</dbReference>
<keyword evidence="1" id="KW-0378">Hydrolase</keyword>
<gene>
    <name evidence="3" type="ORF">Baya_12090</name>
</gene>
<dbReference type="EMBL" id="VCAZ01000103">
    <property type="protein sequence ID" value="TSS60388.1"/>
    <property type="molecule type" value="Genomic_DNA"/>
</dbReference>
<accession>A0A556V2N7</accession>
<dbReference type="Pfam" id="PF00300">
    <property type="entry name" value="His_Phos_1"/>
    <property type="match status" value="1"/>
</dbReference>
<sequence>MAANQITEQNVASRLNSNAKAIEKDGSGQSIDPPLSEIGVQQAEAAGQYLQDVHFHNVFSSNMKRARQTAEIILRKNKICNNLAIVTDPDLKERSFGIAEGGQVKDMRNMAKAAGQSIPEYTPPDGETMDQVKNRISTFLSSLFQQMVDEHHDKICQGNEFQPDGPLAGRPDDGVQNVFAHTLVVSHGAYMRVAMRYFIEDLACTAPPGANMAQVFSACPNTGMCRFIVTLKCSDANIQLSTMKCVFVNRQDHIMAENH</sequence>
<feature type="binding site" evidence="2">
    <location>
        <position position="65"/>
    </location>
    <ligand>
        <name>substrate</name>
    </ligand>
</feature>
<dbReference type="CDD" id="cd07067">
    <property type="entry name" value="HP_PGM_like"/>
    <property type="match status" value="1"/>
</dbReference>
<dbReference type="AlphaFoldDB" id="A0A556V2N7"/>
<dbReference type="GO" id="GO:0045820">
    <property type="term" value="P:negative regulation of glycolytic process"/>
    <property type="evidence" value="ECO:0007669"/>
    <property type="project" value="TreeGrafter"/>
</dbReference>
<dbReference type="SUPFAM" id="SSF53254">
    <property type="entry name" value="Phosphoglycerate mutase-like"/>
    <property type="match status" value="1"/>
</dbReference>
<dbReference type="InterPro" id="IPR051695">
    <property type="entry name" value="Phosphoglycerate_Mutase"/>
</dbReference>
<dbReference type="Proteomes" id="UP000319801">
    <property type="component" value="Unassembled WGS sequence"/>
</dbReference>
<organism evidence="3 4">
    <name type="scientific">Bagarius yarrelli</name>
    <name type="common">Goonch</name>
    <name type="synonym">Bagrus yarrelli</name>
    <dbReference type="NCBI Taxonomy" id="175774"/>
    <lineage>
        <taxon>Eukaryota</taxon>
        <taxon>Metazoa</taxon>
        <taxon>Chordata</taxon>
        <taxon>Craniata</taxon>
        <taxon>Vertebrata</taxon>
        <taxon>Euteleostomi</taxon>
        <taxon>Actinopterygii</taxon>
        <taxon>Neopterygii</taxon>
        <taxon>Teleostei</taxon>
        <taxon>Ostariophysi</taxon>
        <taxon>Siluriformes</taxon>
        <taxon>Sisoridae</taxon>
        <taxon>Sisorinae</taxon>
        <taxon>Bagarius</taxon>
    </lineage>
</organism>
<protein>
    <submittedName>
        <fullName evidence="3">Putative fructose-2,6-bisphosphatase TIGAR A</fullName>
    </submittedName>
</protein>
<keyword evidence="4" id="KW-1185">Reference proteome</keyword>
<evidence type="ECO:0000256" key="1">
    <source>
        <dbReference type="ARBA" id="ARBA00022801"/>
    </source>
</evidence>
<dbReference type="PANTHER" id="PTHR46517:SF3">
    <property type="entry name" value="FRUCTOSE-2,6-BISPHOSPHATASE TIGAR A-RELATED"/>
    <property type="match status" value="1"/>
</dbReference>